<dbReference type="InterPro" id="IPR000835">
    <property type="entry name" value="HTH_MarR-typ"/>
</dbReference>
<dbReference type="PANTHER" id="PTHR33164:SF95">
    <property type="entry name" value="TRANSCRIPTIONAL REGULATOR"/>
    <property type="match status" value="1"/>
</dbReference>
<dbReference type="InterPro" id="IPR036390">
    <property type="entry name" value="WH_DNA-bd_sf"/>
</dbReference>
<dbReference type="InterPro" id="IPR036388">
    <property type="entry name" value="WH-like_DNA-bd_sf"/>
</dbReference>
<keyword evidence="3" id="KW-1185">Reference proteome</keyword>
<dbReference type="Pfam" id="PF12802">
    <property type="entry name" value="MarR_2"/>
    <property type="match status" value="1"/>
</dbReference>
<name>A0A844HQ99_9RHOB</name>
<evidence type="ECO:0000259" key="1">
    <source>
        <dbReference type="PROSITE" id="PS50995"/>
    </source>
</evidence>
<sequence>MWADMGHDIRDLFSYRLALLARANDRDAQNHLMSNYGVTLIEWRTLGVIRALCPCTLRQLATQGFLDEGQMSRTVKLLCERGLVERRPDDSDGRAIKLSLSAAGEALYVRVIGHVETANEETIAVLSQEERLMLMEFMQRMLDHLRTGDGA</sequence>
<dbReference type="OrthoDB" id="7723661at2"/>
<comment type="caution">
    <text evidence="2">The sequence shown here is derived from an EMBL/GenBank/DDBJ whole genome shotgun (WGS) entry which is preliminary data.</text>
</comment>
<dbReference type="InterPro" id="IPR039422">
    <property type="entry name" value="MarR/SlyA-like"/>
</dbReference>
<reference evidence="2 3" key="1">
    <citation type="submission" date="2019-11" db="EMBL/GenBank/DDBJ databases">
        <authorList>
            <person name="Dong K."/>
        </authorList>
    </citation>
    <scope>NUCLEOTIDE SEQUENCE [LARGE SCALE GENOMIC DNA]</scope>
    <source>
        <strain evidence="2 3">NBRC 112902</strain>
    </source>
</reference>
<accession>A0A844HQ99</accession>
<dbReference type="GO" id="GO:0003700">
    <property type="term" value="F:DNA-binding transcription factor activity"/>
    <property type="evidence" value="ECO:0007669"/>
    <property type="project" value="InterPro"/>
</dbReference>
<organism evidence="2 3">
    <name type="scientific">Paracoccus litorisediminis</name>
    <dbReference type="NCBI Taxonomy" id="2006130"/>
    <lineage>
        <taxon>Bacteria</taxon>
        <taxon>Pseudomonadati</taxon>
        <taxon>Pseudomonadota</taxon>
        <taxon>Alphaproteobacteria</taxon>
        <taxon>Rhodobacterales</taxon>
        <taxon>Paracoccaceae</taxon>
        <taxon>Paracoccus</taxon>
    </lineage>
</organism>
<dbReference type="Proteomes" id="UP000449846">
    <property type="component" value="Unassembled WGS sequence"/>
</dbReference>
<evidence type="ECO:0000313" key="3">
    <source>
        <dbReference type="Proteomes" id="UP000449846"/>
    </source>
</evidence>
<dbReference type="SUPFAM" id="SSF46785">
    <property type="entry name" value="Winged helix' DNA-binding domain"/>
    <property type="match status" value="1"/>
</dbReference>
<dbReference type="SMART" id="SM00347">
    <property type="entry name" value="HTH_MARR"/>
    <property type="match status" value="1"/>
</dbReference>
<dbReference type="PANTHER" id="PTHR33164">
    <property type="entry name" value="TRANSCRIPTIONAL REGULATOR, MARR FAMILY"/>
    <property type="match status" value="1"/>
</dbReference>
<dbReference type="AlphaFoldDB" id="A0A844HQ99"/>
<dbReference type="Gene3D" id="1.10.10.10">
    <property type="entry name" value="Winged helix-like DNA-binding domain superfamily/Winged helix DNA-binding domain"/>
    <property type="match status" value="1"/>
</dbReference>
<feature type="domain" description="HTH marR-type" evidence="1">
    <location>
        <begin position="10"/>
        <end position="143"/>
    </location>
</feature>
<gene>
    <name evidence="2" type="ORF">GL300_19125</name>
</gene>
<proteinExistence type="predicted"/>
<dbReference type="GO" id="GO:0006950">
    <property type="term" value="P:response to stress"/>
    <property type="evidence" value="ECO:0007669"/>
    <property type="project" value="TreeGrafter"/>
</dbReference>
<protein>
    <submittedName>
        <fullName evidence="2">MarR family transcriptional regulator</fullName>
    </submittedName>
</protein>
<dbReference type="PRINTS" id="PR00598">
    <property type="entry name" value="HTHMARR"/>
</dbReference>
<evidence type="ECO:0000313" key="2">
    <source>
        <dbReference type="EMBL" id="MTH61329.1"/>
    </source>
</evidence>
<dbReference type="PROSITE" id="PS50995">
    <property type="entry name" value="HTH_MARR_2"/>
    <property type="match status" value="1"/>
</dbReference>
<dbReference type="EMBL" id="WMIG01000015">
    <property type="protein sequence ID" value="MTH61329.1"/>
    <property type="molecule type" value="Genomic_DNA"/>
</dbReference>